<evidence type="ECO:0008006" key="3">
    <source>
        <dbReference type="Google" id="ProtNLM"/>
    </source>
</evidence>
<dbReference type="AlphaFoldDB" id="A0A494VU82"/>
<dbReference type="RefSeq" id="WP_119407399.1">
    <property type="nucleotide sequence ID" value="NZ_CP032869.1"/>
</dbReference>
<keyword evidence="2" id="KW-1185">Reference proteome</keyword>
<dbReference type="Proteomes" id="UP000270046">
    <property type="component" value="Chromosome"/>
</dbReference>
<gene>
    <name evidence="1" type="ORF">HYN43_029505</name>
</gene>
<accession>A0A494VU82</accession>
<evidence type="ECO:0000313" key="1">
    <source>
        <dbReference type="EMBL" id="AYL99156.1"/>
    </source>
</evidence>
<evidence type="ECO:0000313" key="2">
    <source>
        <dbReference type="Proteomes" id="UP000270046"/>
    </source>
</evidence>
<dbReference type="SUPFAM" id="SSF109604">
    <property type="entry name" value="HD-domain/PDEase-like"/>
    <property type="match status" value="1"/>
</dbReference>
<organism evidence="1 2">
    <name type="scientific">Mucilaginibacter celer</name>
    <dbReference type="NCBI Taxonomy" id="2305508"/>
    <lineage>
        <taxon>Bacteria</taxon>
        <taxon>Pseudomonadati</taxon>
        <taxon>Bacteroidota</taxon>
        <taxon>Sphingobacteriia</taxon>
        <taxon>Sphingobacteriales</taxon>
        <taxon>Sphingobacteriaceae</taxon>
        <taxon>Mucilaginibacter</taxon>
    </lineage>
</organism>
<dbReference type="EMBL" id="CP032869">
    <property type="protein sequence ID" value="AYL99156.1"/>
    <property type="molecule type" value="Genomic_DNA"/>
</dbReference>
<protein>
    <recommendedName>
        <fullName evidence="3">HD domain-containing protein</fullName>
    </recommendedName>
</protein>
<sequence length="194" mass="22301">MALKSACLLEWVKKRYEGRVIPLSNVPYIHHVSAVAEIAAHYVTFGYEAGLCHDMLEDGICTTDELISALSSCSYSLEERNAILELVTELTDHYTCEAYPQLSKKERRRKENKRLRKVSAAAQTVKYADLLYNMDWKLCYEPEKAERYLERKIRLLKRLDKGNTDLQQKVLDHAYRSFNINGNLANLLSIAAVL</sequence>
<reference evidence="1 2" key="1">
    <citation type="submission" date="2018-10" db="EMBL/GenBank/DDBJ databases">
        <title>Genome sequencing of Mucilaginibacter sp. HYN0043.</title>
        <authorList>
            <person name="Kim M."/>
            <person name="Yi H."/>
        </authorList>
    </citation>
    <scope>NUCLEOTIDE SEQUENCE [LARGE SCALE GENOMIC DNA]</scope>
    <source>
        <strain evidence="1 2">HYN0043</strain>
    </source>
</reference>
<dbReference type="KEGG" id="muh:HYN43_029505"/>
<dbReference type="Gene3D" id="1.10.3210.10">
    <property type="entry name" value="Hypothetical protein af1432"/>
    <property type="match status" value="1"/>
</dbReference>
<proteinExistence type="predicted"/>
<dbReference type="OrthoDB" id="9802385at2"/>
<name>A0A494VU82_9SPHI</name>